<dbReference type="RefSeq" id="WP_124551786.1">
    <property type="nucleotide sequence ID" value="NZ_CP033953.1"/>
</dbReference>
<gene>
    <name evidence="3" type="ORF">E6Q51_00595</name>
</gene>
<dbReference type="EMBL" id="SSGG01000011">
    <property type="protein sequence ID" value="TXI38721.1"/>
    <property type="molecule type" value="Genomic_DNA"/>
</dbReference>
<dbReference type="Pfam" id="PF13519">
    <property type="entry name" value="VWA_2"/>
    <property type="match status" value="1"/>
</dbReference>
<evidence type="ECO:0000256" key="1">
    <source>
        <dbReference type="SAM" id="Phobius"/>
    </source>
</evidence>
<dbReference type="AlphaFoldDB" id="A0A5C7WKU3"/>
<keyword evidence="1" id="KW-0812">Transmembrane</keyword>
<dbReference type="SUPFAM" id="SSF53300">
    <property type="entry name" value="vWA-like"/>
    <property type="match status" value="1"/>
</dbReference>
<dbReference type="InterPro" id="IPR036465">
    <property type="entry name" value="vWFA_dom_sf"/>
</dbReference>
<evidence type="ECO:0000313" key="4">
    <source>
        <dbReference type="Proteomes" id="UP000321374"/>
    </source>
</evidence>
<proteinExistence type="predicted"/>
<accession>A0A5C7WKU3</accession>
<name>A0A5C7WKU3_METME</name>
<keyword evidence="1" id="KW-1133">Transmembrane helix</keyword>
<protein>
    <submittedName>
        <fullName evidence="3">VWA domain-containing protein</fullName>
    </submittedName>
</protein>
<evidence type="ECO:0000313" key="3">
    <source>
        <dbReference type="EMBL" id="TXI38721.1"/>
    </source>
</evidence>
<reference evidence="3 4" key="1">
    <citation type="submission" date="2018-09" db="EMBL/GenBank/DDBJ databases">
        <title>Metagenome Assembled Genomes from an Advanced Water Purification Facility.</title>
        <authorList>
            <person name="Stamps B.W."/>
            <person name="Spear J.R."/>
        </authorList>
    </citation>
    <scope>NUCLEOTIDE SEQUENCE [LARGE SCALE GENOMIC DNA]</scope>
    <source>
        <strain evidence="3">Bin_42_2</strain>
    </source>
</reference>
<sequence length="343" mass="38626">MNIWLRRFIKHRDSALLALALVFLLAAILRPSIPFKHNIYTYLLVADISQSMNASDMTLRGKKVTRLEYMQNMMHEIVASLPCDTKVSIGLFAGNSVAAMYAPIEVCKNFAAIQDTIEHLDWRMAWSGNSRLRESLFVTAKVVRGMSEPAQVVYFTDGEEAPKLHAFNTKSLEEFQGGNDWIFVGIGTEEGVAIPKLSEDNQVIGYWSNESFAMQPGIAQISESTLGVRDDNVATGEHDRYISKLASEYMESLTQEIGAKYIKGDSTYHVLQAMKSQPPARRDIAPLPLSWIFATLAGLCVLGMYASRHPMRQIKQNLKIYRQEIKSRLFTKSEAVAHDNHFQ</sequence>
<organism evidence="3 4">
    <name type="scientific">Methylophilus methylotrophus</name>
    <name type="common">Bacterium W3A1</name>
    <dbReference type="NCBI Taxonomy" id="17"/>
    <lineage>
        <taxon>Bacteria</taxon>
        <taxon>Pseudomonadati</taxon>
        <taxon>Pseudomonadota</taxon>
        <taxon>Betaproteobacteria</taxon>
        <taxon>Nitrosomonadales</taxon>
        <taxon>Methylophilaceae</taxon>
        <taxon>Methylophilus</taxon>
    </lineage>
</organism>
<dbReference type="InterPro" id="IPR002035">
    <property type="entry name" value="VWF_A"/>
</dbReference>
<comment type="caution">
    <text evidence="3">The sequence shown here is derived from an EMBL/GenBank/DDBJ whole genome shotgun (WGS) entry which is preliminary data.</text>
</comment>
<dbReference type="Proteomes" id="UP000321374">
    <property type="component" value="Unassembled WGS sequence"/>
</dbReference>
<keyword evidence="1" id="KW-0472">Membrane</keyword>
<feature type="domain" description="VWFA" evidence="2">
    <location>
        <begin position="39"/>
        <end position="293"/>
    </location>
</feature>
<dbReference type="OrthoDB" id="7055767at2"/>
<feature type="transmembrane region" description="Helical" evidence="1">
    <location>
        <begin position="284"/>
        <end position="306"/>
    </location>
</feature>
<dbReference type="STRING" id="1122236.GCA_000378225_00511"/>
<dbReference type="SMART" id="SM00327">
    <property type="entry name" value="VWA"/>
    <property type="match status" value="1"/>
</dbReference>
<evidence type="ECO:0000259" key="2">
    <source>
        <dbReference type="SMART" id="SM00327"/>
    </source>
</evidence>
<dbReference type="Gene3D" id="3.40.50.410">
    <property type="entry name" value="von Willebrand factor, type A domain"/>
    <property type="match status" value="1"/>
</dbReference>